<evidence type="ECO:0000313" key="9">
    <source>
        <dbReference type="EMBL" id="SFM52624.1"/>
    </source>
</evidence>
<dbReference type="GO" id="GO:0047617">
    <property type="term" value="F:fatty acyl-CoA hydrolase activity"/>
    <property type="evidence" value="ECO:0007669"/>
    <property type="project" value="UniProtKB-EC"/>
</dbReference>
<evidence type="ECO:0000256" key="1">
    <source>
        <dbReference type="ARBA" id="ARBA00022801"/>
    </source>
</evidence>
<dbReference type="SUPFAM" id="SSF54637">
    <property type="entry name" value="Thioesterase/thiol ester dehydrase-isomerase"/>
    <property type="match status" value="1"/>
</dbReference>
<comment type="catalytic activity">
    <reaction evidence="2">
        <text>a fatty acyl-CoA + H2O = a fatty acid + CoA + H(+)</text>
        <dbReference type="Rhea" id="RHEA:16781"/>
        <dbReference type="ChEBI" id="CHEBI:15377"/>
        <dbReference type="ChEBI" id="CHEBI:15378"/>
        <dbReference type="ChEBI" id="CHEBI:28868"/>
        <dbReference type="ChEBI" id="CHEBI:57287"/>
        <dbReference type="ChEBI" id="CHEBI:77636"/>
        <dbReference type="EC" id="3.1.2.20"/>
    </reaction>
</comment>
<feature type="domain" description="Thioesterase" evidence="8">
    <location>
        <begin position="49"/>
        <end position="118"/>
    </location>
</feature>
<reference evidence="9 10" key="1">
    <citation type="submission" date="2016-10" db="EMBL/GenBank/DDBJ databases">
        <authorList>
            <person name="de Groot N.N."/>
        </authorList>
    </citation>
    <scope>NUCLEOTIDE SEQUENCE [LARGE SCALE GENOMIC DNA]</scope>
    <source>
        <strain evidence="9 10">DSM 15283</strain>
    </source>
</reference>
<evidence type="ECO:0000256" key="4">
    <source>
        <dbReference type="ARBA" id="ARBA00038381"/>
    </source>
</evidence>
<dbReference type="CDD" id="cd03443">
    <property type="entry name" value="PaaI_thioesterase"/>
    <property type="match status" value="1"/>
</dbReference>
<dbReference type="Pfam" id="PF03061">
    <property type="entry name" value="4HBT"/>
    <property type="match status" value="1"/>
</dbReference>
<evidence type="ECO:0000313" key="10">
    <source>
        <dbReference type="Proteomes" id="UP000199144"/>
    </source>
</evidence>
<name>A0A1I4RKA3_9RHOB</name>
<keyword evidence="1" id="KW-0378">Hydrolase</keyword>
<comment type="catalytic activity">
    <reaction evidence="7">
        <text>a medium-chain fatty acyl-CoA + H2O = a medium-chain fatty acid + CoA + H(+)</text>
        <dbReference type="Rhea" id="RHEA:68184"/>
        <dbReference type="ChEBI" id="CHEBI:15377"/>
        <dbReference type="ChEBI" id="CHEBI:15378"/>
        <dbReference type="ChEBI" id="CHEBI:57287"/>
        <dbReference type="ChEBI" id="CHEBI:59558"/>
        <dbReference type="ChEBI" id="CHEBI:90546"/>
    </reaction>
</comment>
<organism evidence="9 10">
    <name type="scientific">Shimia aestuarii</name>
    <dbReference type="NCBI Taxonomy" id="254406"/>
    <lineage>
        <taxon>Bacteria</taxon>
        <taxon>Pseudomonadati</taxon>
        <taxon>Pseudomonadota</taxon>
        <taxon>Alphaproteobacteria</taxon>
        <taxon>Rhodobacterales</taxon>
        <taxon>Roseobacteraceae</taxon>
    </lineage>
</organism>
<comment type="similarity">
    <text evidence="4">Belongs to the YigI thioesterase family.</text>
</comment>
<proteinExistence type="inferred from homology"/>
<dbReference type="RefSeq" id="WP_341350642.1">
    <property type="nucleotide sequence ID" value="NZ_FOTQ01000008.1"/>
</dbReference>
<evidence type="ECO:0000256" key="7">
    <source>
        <dbReference type="ARBA" id="ARBA00048062"/>
    </source>
</evidence>
<evidence type="ECO:0000256" key="6">
    <source>
        <dbReference type="ARBA" id="ARBA00040062"/>
    </source>
</evidence>
<dbReference type="STRING" id="254406.SAMN04488042_108112"/>
<dbReference type="EMBL" id="FOTQ01000008">
    <property type="protein sequence ID" value="SFM52624.1"/>
    <property type="molecule type" value="Genomic_DNA"/>
</dbReference>
<dbReference type="InterPro" id="IPR029069">
    <property type="entry name" value="HotDog_dom_sf"/>
</dbReference>
<accession>A0A1I4RKA3</accession>
<comment type="catalytic activity">
    <reaction evidence="3">
        <text>a long-chain fatty acyl-CoA + H2O = a long-chain fatty acid + CoA + H(+)</text>
        <dbReference type="Rhea" id="RHEA:67680"/>
        <dbReference type="ChEBI" id="CHEBI:15377"/>
        <dbReference type="ChEBI" id="CHEBI:15378"/>
        <dbReference type="ChEBI" id="CHEBI:57287"/>
        <dbReference type="ChEBI" id="CHEBI:57560"/>
        <dbReference type="ChEBI" id="CHEBI:83139"/>
    </reaction>
</comment>
<sequence length="137" mass="14320">MTMTPADAQSVLEHAFAPWVKALDLTITDISPQGATLTMPITDDLARIGGIISGQALAAMADTSMVFAAMGFLGEPKPVATTNLDTVFLRPGTGDLIRCDAEIVRAGKALIFCRASMTAMPSDKLVATATATFFLPS</sequence>
<dbReference type="EC" id="3.1.2.20" evidence="5"/>
<evidence type="ECO:0000259" key="8">
    <source>
        <dbReference type="Pfam" id="PF03061"/>
    </source>
</evidence>
<dbReference type="Proteomes" id="UP000199144">
    <property type="component" value="Unassembled WGS sequence"/>
</dbReference>
<dbReference type="PANTHER" id="PTHR43240:SF20">
    <property type="entry name" value="MEDIUM_LONG-CHAIN ACYL-COA THIOESTERASE YIGI"/>
    <property type="match status" value="1"/>
</dbReference>
<gene>
    <name evidence="9" type="ORF">SAMN04488042_108112</name>
</gene>
<dbReference type="AlphaFoldDB" id="A0A1I4RKA3"/>
<protein>
    <recommendedName>
        <fullName evidence="6">Medium/long-chain acyl-CoA thioesterase YigI</fullName>
        <ecNumber evidence="5">3.1.2.20</ecNumber>
    </recommendedName>
</protein>
<dbReference type="InterPro" id="IPR003736">
    <property type="entry name" value="PAAI_dom"/>
</dbReference>
<dbReference type="Gene3D" id="3.10.129.10">
    <property type="entry name" value="Hotdog Thioesterase"/>
    <property type="match status" value="1"/>
</dbReference>
<keyword evidence="10" id="KW-1185">Reference proteome</keyword>
<evidence type="ECO:0000256" key="3">
    <source>
        <dbReference type="ARBA" id="ARBA00036002"/>
    </source>
</evidence>
<evidence type="ECO:0000256" key="5">
    <source>
        <dbReference type="ARBA" id="ARBA00038894"/>
    </source>
</evidence>
<dbReference type="InterPro" id="IPR006683">
    <property type="entry name" value="Thioestr_dom"/>
</dbReference>
<evidence type="ECO:0000256" key="2">
    <source>
        <dbReference type="ARBA" id="ARBA00035880"/>
    </source>
</evidence>
<dbReference type="NCBIfam" id="TIGR00369">
    <property type="entry name" value="unchar_dom_1"/>
    <property type="match status" value="1"/>
</dbReference>
<dbReference type="PANTHER" id="PTHR43240">
    <property type="entry name" value="1,4-DIHYDROXY-2-NAPHTHOYL-COA THIOESTERASE 1"/>
    <property type="match status" value="1"/>
</dbReference>